<name>A0A8J7MR39_9RHOB</name>
<dbReference type="AlphaFoldDB" id="A0A8J7MR39"/>
<evidence type="ECO:0000313" key="1">
    <source>
        <dbReference type="EMBL" id="MBL4928318.1"/>
    </source>
</evidence>
<proteinExistence type="predicted"/>
<organism evidence="1 2">
    <name type="scientific">Fuscibacter oryzae</name>
    <dbReference type="NCBI Taxonomy" id="2803939"/>
    <lineage>
        <taxon>Bacteria</taxon>
        <taxon>Pseudomonadati</taxon>
        <taxon>Pseudomonadota</taxon>
        <taxon>Alphaproteobacteria</taxon>
        <taxon>Rhodobacterales</taxon>
        <taxon>Paracoccaceae</taxon>
        <taxon>Fuscibacter</taxon>
    </lineage>
</organism>
<sequence>MLEFLSKELSDQLRAAQQTRQRRKSRLRVHVDQVEYPVLRLWVDGMALQVEGLSHLRGLVDIYDGSRHVLQCLIIASELDGNELICTFKRATAVSDKPALDYWRDESLPVAYLPKA</sequence>
<reference evidence="1" key="1">
    <citation type="submission" date="2021-01" db="EMBL/GenBank/DDBJ databases">
        <title>Genome seq and assembly of Tabrizicola sp. KVB23.</title>
        <authorList>
            <person name="Chhetri G."/>
        </authorList>
    </citation>
    <scope>NUCLEOTIDE SEQUENCE</scope>
    <source>
        <strain evidence="1">KVB23</strain>
    </source>
</reference>
<dbReference type="RefSeq" id="WP_202659947.1">
    <property type="nucleotide sequence ID" value="NZ_JAESVP010000004.1"/>
</dbReference>
<keyword evidence="2" id="KW-1185">Reference proteome</keyword>
<gene>
    <name evidence="1" type="ORF">JI744_09395</name>
</gene>
<accession>A0A8J7MR39</accession>
<evidence type="ECO:0000313" key="2">
    <source>
        <dbReference type="Proteomes" id="UP000619033"/>
    </source>
</evidence>
<protein>
    <submittedName>
        <fullName evidence="1">Uncharacterized protein</fullName>
    </submittedName>
</protein>
<dbReference type="EMBL" id="JAESVP010000004">
    <property type="protein sequence ID" value="MBL4928318.1"/>
    <property type="molecule type" value="Genomic_DNA"/>
</dbReference>
<dbReference type="Proteomes" id="UP000619033">
    <property type="component" value="Unassembled WGS sequence"/>
</dbReference>
<comment type="caution">
    <text evidence="1">The sequence shown here is derived from an EMBL/GenBank/DDBJ whole genome shotgun (WGS) entry which is preliminary data.</text>
</comment>